<evidence type="ECO:0008006" key="3">
    <source>
        <dbReference type="Google" id="ProtNLM"/>
    </source>
</evidence>
<reference evidence="1 2" key="1">
    <citation type="submission" date="2024-04" db="EMBL/GenBank/DDBJ databases">
        <title>Tritrichomonas musculus Genome.</title>
        <authorList>
            <person name="Alves-Ferreira E."/>
            <person name="Grigg M."/>
            <person name="Lorenzi H."/>
            <person name="Galac M."/>
        </authorList>
    </citation>
    <scope>NUCLEOTIDE SEQUENCE [LARGE SCALE GENOMIC DNA]</scope>
    <source>
        <strain evidence="1 2">EAF2021</strain>
    </source>
</reference>
<proteinExistence type="predicted"/>
<gene>
    <name evidence="1" type="ORF">M9Y10_038728</name>
</gene>
<organism evidence="1 2">
    <name type="scientific">Tritrichomonas musculus</name>
    <dbReference type="NCBI Taxonomy" id="1915356"/>
    <lineage>
        <taxon>Eukaryota</taxon>
        <taxon>Metamonada</taxon>
        <taxon>Parabasalia</taxon>
        <taxon>Tritrichomonadida</taxon>
        <taxon>Tritrichomonadidae</taxon>
        <taxon>Tritrichomonas</taxon>
    </lineage>
</organism>
<accession>A0ABR2KCD8</accession>
<dbReference type="Proteomes" id="UP001470230">
    <property type="component" value="Unassembled WGS sequence"/>
</dbReference>
<sequence length="202" mass="23178">MTRISFRVVSIDLKDSTVHSINEDNIIRLNLTQRPHHISDEYLIDNVHSLCYINHDFNIEDPINQVQRLTLTVRSVQKKSALASLFDFDDNSHSHQPKDHSIDKYVARNDENRSANLHCEYVEPKHSLIGYCTISVTELEKGVNNSLRVELLTRGNVQVVGYANLEVYIWSEPKPNLQKQTQYSNQPILFVDPGCPPLTTPQ</sequence>
<protein>
    <recommendedName>
        <fullName evidence="3">C2 NT-type domain-containing protein</fullName>
    </recommendedName>
</protein>
<name>A0ABR2KCD8_9EUKA</name>
<evidence type="ECO:0000313" key="1">
    <source>
        <dbReference type="EMBL" id="KAK8887675.1"/>
    </source>
</evidence>
<comment type="caution">
    <text evidence="1">The sequence shown here is derived from an EMBL/GenBank/DDBJ whole genome shotgun (WGS) entry which is preliminary data.</text>
</comment>
<keyword evidence="2" id="KW-1185">Reference proteome</keyword>
<evidence type="ECO:0000313" key="2">
    <source>
        <dbReference type="Proteomes" id="UP001470230"/>
    </source>
</evidence>
<dbReference type="EMBL" id="JAPFFF010000006">
    <property type="protein sequence ID" value="KAK8887675.1"/>
    <property type="molecule type" value="Genomic_DNA"/>
</dbReference>